<feature type="site" description="Cleavage; by autolysis" evidence="13">
    <location>
        <begin position="200"/>
        <end position="201"/>
    </location>
</feature>
<evidence type="ECO:0000256" key="3">
    <source>
        <dbReference type="ARBA" id="ARBA00022801"/>
    </source>
</evidence>
<evidence type="ECO:0000256" key="2">
    <source>
        <dbReference type="ARBA" id="ARBA00022670"/>
    </source>
</evidence>
<keyword evidence="4" id="KW-0068">Autocatalytic cleavage</keyword>
<dbReference type="SUPFAM" id="SSF56235">
    <property type="entry name" value="N-terminal nucleophile aminohydrolases (Ntn hydrolases)"/>
    <property type="match status" value="1"/>
</dbReference>
<comment type="function">
    <text evidence="6">Cleaves the GlcNAc-Asn bond which joins oligosaccharides to the peptide of asparagine-linked glycoproteins.</text>
</comment>
<evidence type="ECO:0000256" key="12">
    <source>
        <dbReference type="PIRSR" id="PIRSR600246-2"/>
    </source>
</evidence>
<feature type="binding site" evidence="12">
    <location>
        <begin position="252"/>
        <end position="255"/>
    </location>
    <ligand>
        <name>substrate</name>
    </ligand>
</feature>
<evidence type="ECO:0000256" key="1">
    <source>
        <dbReference type="ARBA" id="ARBA00010872"/>
    </source>
</evidence>
<dbReference type="EMBL" id="HBUF01027140">
    <property type="protein sequence ID" value="CAG6613302.1"/>
    <property type="molecule type" value="Transcribed_RNA"/>
</dbReference>
<feature type="active site" description="Nucleophile" evidence="11">
    <location>
        <position position="201"/>
    </location>
</feature>
<evidence type="ECO:0000256" key="7">
    <source>
        <dbReference type="ARBA" id="ARBA00066729"/>
    </source>
</evidence>
<comment type="similarity">
    <text evidence="1">Belongs to the Ntn-hydrolase family.</text>
</comment>
<dbReference type="GO" id="GO:0003948">
    <property type="term" value="F:N4-(beta-N-acetylglucosaminyl)-L-asparaginase activity"/>
    <property type="evidence" value="ECO:0007669"/>
    <property type="project" value="UniProtKB-EC"/>
</dbReference>
<feature type="chain" id="PRO_5036428331" description="N(4)-(beta-N-acetylglucosaminyl)-L-asparaginase" evidence="14">
    <location>
        <begin position="20"/>
        <end position="341"/>
    </location>
</feature>
<dbReference type="AlphaFoldDB" id="A0A8D8LR59"/>
<keyword evidence="14" id="KW-0732">Signal</keyword>
<evidence type="ECO:0000256" key="4">
    <source>
        <dbReference type="ARBA" id="ARBA00022813"/>
    </source>
</evidence>
<evidence type="ECO:0000256" key="11">
    <source>
        <dbReference type="PIRSR" id="PIRSR600246-1"/>
    </source>
</evidence>
<proteinExistence type="inferred from homology"/>
<evidence type="ECO:0000256" key="10">
    <source>
        <dbReference type="ARBA" id="ARBA00080645"/>
    </source>
</evidence>
<keyword evidence="3" id="KW-0378">Hydrolase</keyword>
<name>A0A8D8LR59_9HEMI</name>
<dbReference type="PANTHER" id="PTHR10188:SF6">
    <property type="entry name" value="N(4)-(BETA-N-ACETYLGLUCOSAMINYL)-L-ASPARAGINASE"/>
    <property type="match status" value="1"/>
</dbReference>
<dbReference type="GO" id="GO:0006508">
    <property type="term" value="P:proteolysis"/>
    <property type="evidence" value="ECO:0007669"/>
    <property type="project" value="UniProtKB-KW"/>
</dbReference>
<organism evidence="15">
    <name type="scientific">Cacopsylla melanoneura</name>
    <dbReference type="NCBI Taxonomy" id="428564"/>
    <lineage>
        <taxon>Eukaryota</taxon>
        <taxon>Metazoa</taxon>
        <taxon>Ecdysozoa</taxon>
        <taxon>Arthropoda</taxon>
        <taxon>Hexapoda</taxon>
        <taxon>Insecta</taxon>
        <taxon>Pterygota</taxon>
        <taxon>Neoptera</taxon>
        <taxon>Paraneoptera</taxon>
        <taxon>Hemiptera</taxon>
        <taxon>Sternorrhyncha</taxon>
        <taxon>Psylloidea</taxon>
        <taxon>Psyllidae</taxon>
        <taxon>Psyllinae</taxon>
        <taxon>Cacopsylla</taxon>
    </lineage>
</organism>
<dbReference type="EC" id="3.5.1.26" evidence="7"/>
<evidence type="ECO:0000256" key="8">
    <source>
        <dbReference type="ARBA" id="ARBA00078726"/>
    </source>
</evidence>
<protein>
    <recommendedName>
        <fullName evidence="7">N(4)-(beta-N-acetylglucosaminyl)-L-asparaginase</fullName>
        <ecNumber evidence="7">3.5.1.26</ecNumber>
    </recommendedName>
    <alternativeName>
        <fullName evidence="9">Aspartylglucosaminidase</fullName>
    </alternativeName>
    <alternativeName>
        <fullName evidence="8">Glycosylasparaginase</fullName>
    </alternativeName>
    <alternativeName>
        <fullName evidence="10">N4-(N-acetyl-beta-glucosaminyl)-L-asparagine amidase</fullName>
    </alternativeName>
</protein>
<comment type="catalytic activity">
    <reaction evidence="5">
        <text>N(4)-(beta-N-acetyl-D-glucosaminyl)-L-asparagine + H2O = N-acetyl-beta-D-glucosaminylamine + L-aspartate + H(+)</text>
        <dbReference type="Rhea" id="RHEA:11544"/>
        <dbReference type="ChEBI" id="CHEBI:15377"/>
        <dbReference type="ChEBI" id="CHEBI:15378"/>
        <dbReference type="ChEBI" id="CHEBI:15947"/>
        <dbReference type="ChEBI" id="CHEBI:29991"/>
        <dbReference type="ChEBI" id="CHEBI:58080"/>
        <dbReference type="EC" id="3.5.1.26"/>
    </reaction>
</comment>
<reference evidence="15" key="1">
    <citation type="submission" date="2021-05" db="EMBL/GenBank/DDBJ databases">
        <authorList>
            <person name="Alioto T."/>
            <person name="Alioto T."/>
            <person name="Gomez Garrido J."/>
        </authorList>
    </citation>
    <scope>NUCLEOTIDE SEQUENCE</scope>
</reference>
<evidence type="ECO:0000313" key="15">
    <source>
        <dbReference type="EMBL" id="CAG6613303.1"/>
    </source>
</evidence>
<dbReference type="GO" id="GO:0005764">
    <property type="term" value="C:lysosome"/>
    <property type="evidence" value="ECO:0007669"/>
    <property type="project" value="TreeGrafter"/>
</dbReference>
<dbReference type="CDD" id="cd04513">
    <property type="entry name" value="Glycosylasparaginase"/>
    <property type="match status" value="1"/>
</dbReference>
<evidence type="ECO:0000256" key="14">
    <source>
        <dbReference type="SAM" id="SignalP"/>
    </source>
</evidence>
<feature type="binding site" evidence="12">
    <location>
        <begin position="229"/>
        <end position="232"/>
    </location>
    <ligand>
        <name>substrate</name>
    </ligand>
</feature>
<feature type="signal peptide" evidence="14">
    <location>
        <begin position="1"/>
        <end position="19"/>
    </location>
</feature>
<dbReference type="FunFam" id="3.60.20.30:FF:000003">
    <property type="entry name" value="N(4)-(Beta-N-acetylglucosaminyl)-L-asparaginase isoform X1"/>
    <property type="match status" value="1"/>
</dbReference>
<dbReference type="Pfam" id="PF01112">
    <property type="entry name" value="Asparaginase_2"/>
    <property type="match status" value="1"/>
</dbReference>
<dbReference type="GO" id="GO:0008233">
    <property type="term" value="F:peptidase activity"/>
    <property type="evidence" value="ECO:0007669"/>
    <property type="project" value="UniProtKB-KW"/>
</dbReference>
<sequence length="341" mass="36639">MLFEILLPTILCLNHFASSEIIIGTWSGDFKKAVQAGGDVLSRGGSSLDAVETACRTCEELQCERTVGYGGSPDEHGETTLDAIIIDGTTMNMGAVAGLRRVKNVIGVARKVLDNTKHSMLAGDLATQFATSMGFPEEPLSTRESKRKWNTWHDSNCQPNFWINVKPDPKTSCGPYKARNFLERFNMKDANEDIGNHNHDTIGVVAIDGKGNMAAGTSTNGANHKIGGRVGDSPLPGAGAYAVTGVGGAAATGDGDIMLRFLPSFLTVELLRSGHTVQEAVQTSVGRIAQHYPNFSGAVIGISQQGEYAAACHGMREFPYNVAKRTESGEWQVIEHRVDWV</sequence>
<dbReference type="Gene3D" id="3.60.20.30">
    <property type="entry name" value="(Glycosyl)asparaginase"/>
    <property type="match status" value="1"/>
</dbReference>
<dbReference type="InterPro" id="IPR029055">
    <property type="entry name" value="Ntn_hydrolases_N"/>
</dbReference>
<dbReference type="PANTHER" id="PTHR10188">
    <property type="entry name" value="L-ASPARAGINASE"/>
    <property type="match status" value="1"/>
</dbReference>
<dbReference type="EMBL" id="HBUF01027142">
    <property type="protein sequence ID" value="CAG6613304.1"/>
    <property type="molecule type" value="Transcribed_RNA"/>
</dbReference>
<dbReference type="InterPro" id="IPR000246">
    <property type="entry name" value="Peptidase_T2"/>
</dbReference>
<keyword evidence="2" id="KW-0645">Protease</keyword>
<evidence type="ECO:0000256" key="5">
    <source>
        <dbReference type="ARBA" id="ARBA00050421"/>
    </source>
</evidence>
<dbReference type="EMBL" id="HBUF01027141">
    <property type="protein sequence ID" value="CAG6613303.1"/>
    <property type="molecule type" value="Transcribed_RNA"/>
</dbReference>
<evidence type="ECO:0000256" key="9">
    <source>
        <dbReference type="ARBA" id="ARBA00079301"/>
    </source>
</evidence>
<evidence type="ECO:0000256" key="6">
    <source>
        <dbReference type="ARBA" id="ARBA00053295"/>
    </source>
</evidence>
<accession>A0A8D8LR59</accession>
<evidence type="ECO:0000256" key="13">
    <source>
        <dbReference type="PIRSR" id="PIRSR600246-3"/>
    </source>
</evidence>